<evidence type="ECO:0000256" key="12">
    <source>
        <dbReference type="NCBIfam" id="TIGR04265"/>
    </source>
</evidence>
<organism evidence="15 16">
    <name type="scientific">Geobacter soli</name>
    <dbReference type="NCBI Taxonomy" id="1510391"/>
    <lineage>
        <taxon>Bacteria</taxon>
        <taxon>Pseudomonadati</taxon>
        <taxon>Thermodesulfobacteriota</taxon>
        <taxon>Desulfuromonadia</taxon>
        <taxon>Geobacterales</taxon>
        <taxon>Geobacteraceae</taxon>
        <taxon>Geobacter</taxon>
    </lineage>
</organism>
<evidence type="ECO:0000256" key="8">
    <source>
        <dbReference type="ARBA" id="ARBA00023098"/>
    </source>
</evidence>
<dbReference type="InterPro" id="IPR022924">
    <property type="entry name" value="Cardiolipin_synthase"/>
</dbReference>
<keyword evidence="4" id="KW-0808">Transferase</keyword>
<keyword evidence="9 13" id="KW-0472">Membrane</keyword>
<proteinExistence type="predicted"/>
<dbReference type="CDD" id="cd09163">
    <property type="entry name" value="PLDc_CLS_unchar2_2"/>
    <property type="match status" value="1"/>
</dbReference>
<keyword evidence="8" id="KW-0443">Lipid metabolism</keyword>
<dbReference type="SMART" id="SM00155">
    <property type="entry name" value="PLDc"/>
    <property type="match status" value="2"/>
</dbReference>
<accession>A0A0C1TWL9</accession>
<dbReference type="GO" id="GO:0005886">
    <property type="term" value="C:plasma membrane"/>
    <property type="evidence" value="ECO:0007669"/>
    <property type="project" value="UniProtKB-SubCell"/>
</dbReference>
<keyword evidence="5 13" id="KW-0812">Transmembrane</keyword>
<feature type="transmembrane region" description="Helical" evidence="13">
    <location>
        <begin position="38"/>
        <end position="57"/>
    </location>
</feature>
<dbReference type="RefSeq" id="WP_039647638.1">
    <property type="nucleotide sequence ID" value="NZ_JXBL01000001.1"/>
</dbReference>
<dbReference type="PANTHER" id="PTHR21248">
    <property type="entry name" value="CARDIOLIPIN SYNTHASE"/>
    <property type="match status" value="1"/>
</dbReference>
<feature type="domain" description="PLD phosphodiesterase" evidence="14">
    <location>
        <begin position="217"/>
        <end position="244"/>
    </location>
</feature>
<evidence type="ECO:0000256" key="3">
    <source>
        <dbReference type="ARBA" id="ARBA00022516"/>
    </source>
</evidence>
<evidence type="ECO:0000256" key="4">
    <source>
        <dbReference type="ARBA" id="ARBA00022679"/>
    </source>
</evidence>
<dbReference type="PANTHER" id="PTHR21248:SF22">
    <property type="entry name" value="PHOSPHOLIPASE D"/>
    <property type="match status" value="1"/>
</dbReference>
<dbReference type="Pfam" id="PF13396">
    <property type="entry name" value="PLDc_N"/>
    <property type="match status" value="1"/>
</dbReference>
<name>A0A0C1TWL9_9BACT</name>
<evidence type="ECO:0000313" key="16">
    <source>
        <dbReference type="Proteomes" id="UP000031433"/>
    </source>
</evidence>
<dbReference type="NCBIfam" id="TIGR04265">
    <property type="entry name" value="bac_cardiolipin"/>
    <property type="match status" value="1"/>
</dbReference>
<dbReference type="InterPro" id="IPR025202">
    <property type="entry name" value="PLD-like_dom"/>
</dbReference>
<evidence type="ECO:0000256" key="9">
    <source>
        <dbReference type="ARBA" id="ARBA00023136"/>
    </source>
</evidence>
<dbReference type="InterPro" id="IPR001736">
    <property type="entry name" value="PLipase_D/transphosphatidylase"/>
</dbReference>
<feature type="domain" description="PLD phosphodiesterase" evidence="14">
    <location>
        <begin position="398"/>
        <end position="420"/>
    </location>
</feature>
<keyword evidence="11" id="KW-1208">Phospholipid metabolism</keyword>
<evidence type="ECO:0000256" key="2">
    <source>
        <dbReference type="ARBA" id="ARBA00022475"/>
    </source>
</evidence>
<comment type="subcellular location">
    <subcellularLocation>
        <location evidence="1">Cell membrane</location>
        <topology evidence="1">Multi-pass membrane protein</topology>
    </subcellularLocation>
</comment>
<evidence type="ECO:0000256" key="13">
    <source>
        <dbReference type="SAM" id="Phobius"/>
    </source>
</evidence>
<keyword evidence="16" id="KW-1185">Reference proteome</keyword>
<evidence type="ECO:0000256" key="7">
    <source>
        <dbReference type="ARBA" id="ARBA00022989"/>
    </source>
</evidence>
<dbReference type="Gene3D" id="3.30.870.10">
    <property type="entry name" value="Endonuclease Chain A"/>
    <property type="match status" value="2"/>
</dbReference>
<dbReference type="SUPFAM" id="SSF56024">
    <property type="entry name" value="Phospholipase D/nuclease"/>
    <property type="match status" value="2"/>
</dbReference>
<keyword evidence="7 13" id="KW-1133">Transmembrane helix</keyword>
<dbReference type="Proteomes" id="UP000031433">
    <property type="component" value="Unassembled WGS sequence"/>
</dbReference>
<dbReference type="EMBL" id="JXBL01000001">
    <property type="protein sequence ID" value="KIE43818.1"/>
    <property type="molecule type" value="Genomic_DNA"/>
</dbReference>
<evidence type="ECO:0000313" key="15">
    <source>
        <dbReference type="EMBL" id="KIE43818.1"/>
    </source>
</evidence>
<evidence type="ECO:0000256" key="1">
    <source>
        <dbReference type="ARBA" id="ARBA00004651"/>
    </source>
</evidence>
<dbReference type="GO" id="GO:0008808">
    <property type="term" value="F:cardiolipin synthase activity"/>
    <property type="evidence" value="ECO:0007669"/>
    <property type="project" value="UniProtKB-UniRule"/>
</dbReference>
<dbReference type="Pfam" id="PF13091">
    <property type="entry name" value="PLDc_2"/>
    <property type="match status" value="2"/>
</dbReference>
<reference evidence="15 16" key="1">
    <citation type="submission" date="2015-01" db="EMBL/GenBank/DDBJ databases">
        <title>Genome sequence of the anaerobic bacterium Geobacter soli GSS01, a dissimilatory Fe(III) reducer from soil.</title>
        <authorList>
            <person name="Yang G."/>
            <person name="Zhou S."/>
        </authorList>
    </citation>
    <scope>NUCLEOTIDE SEQUENCE [LARGE SCALE GENOMIC DNA]</scope>
    <source>
        <strain evidence="15 16">GSS01</strain>
    </source>
</reference>
<sequence>MISYLNDAVLFVCAGIAAALSVGSAGHALVMKRDPRSALGWIVVCLTVPLFGPFFYWSMGVNRIFRRARKWQETGRRLAGGEHFRSAHEHGSAPVSPAGTEYLSELRHLADRVVGAPLIQGNRIVPLEGGEEAYPAMLEAIARARSSIHLSTYIFDADSTGRRFATALAEAAARGVTVRVVIDGVGEKYSWPRARTLMAGTGIRVERFLPLRQGIYMNLRNHRKVLVVDGHLAYTGGMNIGGRHVAEQAGDAVSRDVHFSVAGPVVAGLQQVFLEDWYFVTGELLDDVRYFPQIPPAGHALARPIGDGPDKEYHTLHWIIMGALSCATRTVQIMTPYFIPDRSLVSALVTTALRGVEVTLVLPAKNNLPFVHWATRAYLWELLQQGIRVFYQPPPFAHTKLFIVDGLWSMIGSANLDPRSLRLNFELNLEVYDRELAGTLSRHFAATVATSRQVSLAEMDGRPLPEKVRDATAKLFSPYL</sequence>
<dbReference type="AlphaFoldDB" id="A0A0C1TWL9"/>
<dbReference type="EC" id="2.7.8.-" evidence="12"/>
<evidence type="ECO:0000256" key="11">
    <source>
        <dbReference type="ARBA" id="ARBA00023264"/>
    </source>
</evidence>
<keyword evidence="10" id="KW-0594">Phospholipid biosynthesis</keyword>
<comment type="caution">
    <text evidence="15">The sequence shown here is derived from an EMBL/GenBank/DDBJ whole genome shotgun (WGS) entry which is preliminary data.</text>
</comment>
<evidence type="ECO:0000259" key="14">
    <source>
        <dbReference type="PROSITE" id="PS50035"/>
    </source>
</evidence>
<gene>
    <name evidence="15" type="ORF">SE37_14885</name>
</gene>
<dbReference type="InterPro" id="IPR027379">
    <property type="entry name" value="CLS_N"/>
</dbReference>
<keyword evidence="6" id="KW-0677">Repeat</keyword>
<dbReference type="PROSITE" id="PS50035">
    <property type="entry name" value="PLD"/>
    <property type="match status" value="2"/>
</dbReference>
<evidence type="ECO:0000256" key="5">
    <source>
        <dbReference type="ARBA" id="ARBA00022692"/>
    </source>
</evidence>
<evidence type="ECO:0000256" key="10">
    <source>
        <dbReference type="ARBA" id="ARBA00023209"/>
    </source>
</evidence>
<dbReference type="GO" id="GO:0032049">
    <property type="term" value="P:cardiolipin biosynthetic process"/>
    <property type="evidence" value="ECO:0007669"/>
    <property type="project" value="UniProtKB-UniRule"/>
</dbReference>
<evidence type="ECO:0000256" key="6">
    <source>
        <dbReference type="ARBA" id="ARBA00022737"/>
    </source>
</evidence>
<dbReference type="CDD" id="cd09157">
    <property type="entry name" value="PLDc_CLS_unchar2_1"/>
    <property type="match status" value="1"/>
</dbReference>
<keyword evidence="3" id="KW-0444">Lipid biosynthesis</keyword>
<protein>
    <recommendedName>
        <fullName evidence="12">Cardiolipin synthase</fullName>
        <ecNumber evidence="12">2.7.8.-</ecNumber>
    </recommendedName>
</protein>
<keyword evidence="2" id="KW-1003">Cell membrane</keyword>